<reference evidence="2" key="1">
    <citation type="journal article" date="2019" name="Int. J. Syst. Evol. Microbiol.">
        <title>The Global Catalogue of Microorganisms (GCM) 10K type strain sequencing project: providing services to taxonomists for standard genome sequencing and annotation.</title>
        <authorList>
            <consortium name="The Broad Institute Genomics Platform"/>
            <consortium name="The Broad Institute Genome Sequencing Center for Infectious Disease"/>
            <person name="Wu L."/>
            <person name="Ma J."/>
        </authorList>
    </citation>
    <scope>NUCLEOTIDE SEQUENCE [LARGE SCALE GENOMIC DNA]</scope>
    <source>
        <strain evidence="2">NBRC 102520</strain>
    </source>
</reference>
<protein>
    <submittedName>
        <fullName evidence="1">Uncharacterized protein</fullName>
    </submittedName>
</protein>
<gene>
    <name evidence="1" type="ORF">GCM10007857_67230</name>
</gene>
<dbReference type="EMBL" id="BSOW01000030">
    <property type="protein sequence ID" value="GLR90009.1"/>
    <property type="molecule type" value="Genomic_DNA"/>
</dbReference>
<comment type="caution">
    <text evidence="1">The sequence shown here is derived from an EMBL/GenBank/DDBJ whole genome shotgun (WGS) entry which is preliminary data.</text>
</comment>
<keyword evidence="2" id="KW-1185">Reference proteome</keyword>
<name>A0ABQ6B6G3_9BRAD</name>
<evidence type="ECO:0000313" key="2">
    <source>
        <dbReference type="Proteomes" id="UP001156905"/>
    </source>
</evidence>
<sequence>MAILELVSGVGLAGDRRYLFEILQFDAAYDSTPSEQLVGRNMLILMLAADASFARLTGGPPR</sequence>
<accession>A0ABQ6B6G3</accession>
<evidence type="ECO:0000313" key="1">
    <source>
        <dbReference type="EMBL" id="GLR90009.1"/>
    </source>
</evidence>
<dbReference type="Proteomes" id="UP001156905">
    <property type="component" value="Unassembled WGS sequence"/>
</dbReference>
<organism evidence="1 2">
    <name type="scientific">Bradyrhizobium iriomotense</name>
    <dbReference type="NCBI Taxonomy" id="441950"/>
    <lineage>
        <taxon>Bacteria</taxon>
        <taxon>Pseudomonadati</taxon>
        <taxon>Pseudomonadota</taxon>
        <taxon>Alphaproteobacteria</taxon>
        <taxon>Hyphomicrobiales</taxon>
        <taxon>Nitrobacteraceae</taxon>
        <taxon>Bradyrhizobium</taxon>
    </lineage>
</organism>
<proteinExistence type="predicted"/>